<feature type="chain" id="PRO_5010873972" description="DUF732 domain-containing protein" evidence="2">
    <location>
        <begin position="33"/>
        <end position="347"/>
    </location>
</feature>
<evidence type="ECO:0000256" key="1">
    <source>
        <dbReference type="SAM" id="MobiDB-lite"/>
    </source>
</evidence>
<gene>
    <name evidence="4" type="ORF">AWC07_10635</name>
</gene>
<evidence type="ECO:0000256" key="2">
    <source>
        <dbReference type="SAM" id="SignalP"/>
    </source>
</evidence>
<reference evidence="4 5" key="1">
    <citation type="submission" date="2016-01" db="EMBL/GenBank/DDBJ databases">
        <title>The new phylogeny of the genus Mycobacterium.</title>
        <authorList>
            <person name="Tarcisio F."/>
            <person name="Conor M."/>
            <person name="Antonella G."/>
            <person name="Elisabetta G."/>
            <person name="Giulia F.S."/>
            <person name="Sara T."/>
            <person name="Anna F."/>
            <person name="Clotilde B."/>
            <person name="Roberto B."/>
            <person name="Veronica D.S."/>
            <person name="Fabio R."/>
            <person name="Monica P."/>
            <person name="Olivier J."/>
            <person name="Enrico T."/>
            <person name="Nicola S."/>
        </authorList>
    </citation>
    <scope>NUCLEOTIDE SEQUENCE [LARGE SCALE GENOMIC DNA]</scope>
    <source>
        <strain evidence="4 5">DSM 43505</strain>
    </source>
</reference>
<dbReference type="InterPro" id="IPR007969">
    <property type="entry name" value="DUF732"/>
</dbReference>
<comment type="caution">
    <text evidence="4">The sequence shown here is derived from an EMBL/GenBank/DDBJ whole genome shotgun (WGS) entry which is preliminary data.</text>
</comment>
<dbReference type="STRING" id="1777.AWC07_10635"/>
<keyword evidence="5" id="KW-1185">Reference proteome</keyword>
<sequence length="347" mass="35332">MFTGTARRAGAMATASVILIGAAILRGSPAAADPNQDDQFLALLDQRGIPALANPPSLIVTARQICGRLDSGMPVDGVVESMTTFAVNNDPSLRRYPRDRLTRTFSRFVSTAVQVYCPFHQDQIASFSANPVPRTTEPPHRVAAYPRNAITSECDVRHRPPAPDNTSTPAAWQVRTPIGVARPPHSIVGGVFVTSHTWGGRSDCTAQRDDPAPLIETIPAGETIAPKPPQIPAPPPPANILIPPRAPAPSQPPRQPPPLPQQPPSPQEPAPPPQEPPPPPQQVEPPVVAPQPGGTAGGGGGGDGGAGGGGSGSGGGGSGGGGSGGGGGPAAPSPTRPMPPGIIRVLP</sequence>
<keyword evidence="2" id="KW-0732">Signal</keyword>
<dbReference type="AlphaFoldDB" id="A0A1X1VC31"/>
<dbReference type="EMBL" id="LQOX01000116">
    <property type="protein sequence ID" value="ORV66627.1"/>
    <property type="molecule type" value="Genomic_DNA"/>
</dbReference>
<feature type="compositionally biased region" description="Pro residues" evidence="1">
    <location>
        <begin position="226"/>
        <end position="289"/>
    </location>
</feature>
<name>A0A1X1VC31_MYCGS</name>
<protein>
    <recommendedName>
        <fullName evidence="3">DUF732 domain-containing protein</fullName>
    </recommendedName>
</protein>
<accession>A0A1X1VC31</accession>
<organism evidence="4 5">
    <name type="scientific">Mycobacterium gastri</name>
    <dbReference type="NCBI Taxonomy" id="1777"/>
    <lineage>
        <taxon>Bacteria</taxon>
        <taxon>Bacillati</taxon>
        <taxon>Actinomycetota</taxon>
        <taxon>Actinomycetes</taxon>
        <taxon>Mycobacteriales</taxon>
        <taxon>Mycobacteriaceae</taxon>
        <taxon>Mycobacterium</taxon>
    </lineage>
</organism>
<feature type="domain" description="DUF732" evidence="3">
    <location>
        <begin position="36"/>
        <end position="118"/>
    </location>
</feature>
<dbReference type="Proteomes" id="UP000193738">
    <property type="component" value="Unassembled WGS sequence"/>
</dbReference>
<feature type="compositionally biased region" description="Gly residues" evidence="1">
    <location>
        <begin position="294"/>
        <end position="329"/>
    </location>
</feature>
<dbReference type="RefSeq" id="WP_036416058.1">
    <property type="nucleotide sequence ID" value="NZ_LQOX01000116.1"/>
</dbReference>
<dbReference type="Pfam" id="PF05305">
    <property type="entry name" value="DUF732"/>
    <property type="match status" value="1"/>
</dbReference>
<evidence type="ECO:0000259" key="3">
    <source>
        <dbReference type="Pfam" id="PF05305"/>
    </source>
</evidence>
<evidence type="ECO:0000313" key="5">
    <source>
        <dbReference type="Proteomes" id="UP000193738"/>
    </source>
</evidence>
<evidence type="ECO:0000313" key="4">
    <source>
        <dbReference type="EMBL" id="ORV66627.1"/>
    </source>
</evidence>
<feature type="region of interest" description="Disordered" evidence="1">
    <location>
        <begin position="222"/>
        <end position="347"/>
    </location>
</feature>
<feature type="signal peptide" evidence="2">
    <location>
        <begin position="1"/>
        <end position="32"/>
    </location>
</feature>
<proteinExistence type="predicted"/>
<feature type="compositionally biased region" description="Pro residues" evidence="1">
    <location>
        <begin position="331"/>
        <end position="340"/>
    </location>
</feature>